<dbReference type="OMA" id="CTHIFAP"/>
<evidence type="ECO:0008006" key="3">
    <source>
        <dbReference type="Google" id="ProtNLM"/>
    </source>
</evidence>
<dbReference type="Gene3D" id="3.10.450.50">
    <property type="match status" value="1"/>
</dbReference>
<reference evidence="2" key="1">
    <citation type="journal article" date="2016" name="Genome Announc.">
        <title>Draft genome sequences of fungus Aspergillus calidoustus.</title>
        <authorList>
            <person name="Horn F."/>
            <person name="Linde J."/>
            <person name="Mattern D.J."/>
            <person name="Walther G."/>
            <person name="Guthke R."/>
            <person name="Scherlach K."/>
            <person name="Martin K."/>
            <person name="Brakhage A.A."/>
            <person name="Petzke L."/>
            <person name="Valiante V."/>
        </authorList>
    </citation>
    <scope>NUCLEOTIDE SEQUENCE [LARGE SCALE GENOMIC DNA]</scope>
    <source>
        <strain evidence="2">SF006504</strain>
    </source>
</reference>
<gene>
    <name evidence="1" type="ORF">ASPCAL08441</name>
</gene>
<name>A0A0U5GTU5_ASPCI</name>
<evidence type="ECO:0000313" key="2">
    <source>
        <dbReference type="Proteomes" id="UP000054771"/>
    </source>
</evidence>
<dbReference type="Proteomes" id="UP000054771">
    <property type="component" value="Unassembled WGS sequence"/>
</dbReference>
<proteinExistence type="predicted"/>
<sequence>MTTNTSKRLLTAQKLISYYASLDPTILEPLLAPNLYHEFRPGSLDVPRGFDKPSFLGFCNSLGSIMTGFPFTAKEYIESEASNQVVVWATSKAQFREEVKDYEGMEASDWEFEGEYVLILTMDESRERIERYVEFLDSNATVQKLLGLMERAQKNLAKRG</sequence>
<protein>
    <recommendedName>
        <fullName evidence="3">SnoaL-like domain-containing protein</fullName>
    </recommendedName>
</protein>
<keyword evidence="2" id="KW-1185">Reference proteome</keyword>
<organism evidence="1 2">
    <name type="scientific">Aspergillus calidoustus</name>
    <dbReference type="NCBI Taxonomy" id="454130"/>
    <lineage>
        <taxon>Eukaryota</taxon>
        <taxon>Fungi</taxon>
        <taxon>Dikarya</taxon>
        <taxon>Ascomycota</taxon>
        <taxon>Pezizomycotina</taxon>
        <taxon>Eurotiomycetes</taxon>
        <taxon>Eurotiomycetidae</taxon>
        <taxon>Eurotiales</taxon>
        <taxon>Aspergillaceae</taxon>
        <taxon>Aspergillus</taxon>
        <taxon>Aspergillus subgen. Nidulantes</taxon>
    </lineage>
</organism>
<dbReference type="EMBL" id="CDMC01000006">
    <property type="protein sequence ID" value="CEN61793.1"/>
    <property type="molecule type" value="Genomic_DNA"/>
</dbReference>
<dbReference type="STRING" id="454130.A0A0U5GTU5"/>
<dbReference type="AlphaFoldDB" id="A0A0U5GTU5"/>
<dbReference type="OrthoDB" id="3758478at2759"/>
<accession>A0A0U5GTU5</accession>
<evidence type="ECO:0000313" key="1">
    <source>
        <dbReference type="EMBL" id="CEN61793.1"/>
    </source>
</evidence>